<evidence type="ECO:0000256" key="1">
    <source>
        <dbReference type="ARBA" id="ARBA00008724"/>
    </source>
</evidence>
<dbReference type="InterPro" id="IPR002876">
    <property type="entry name" value="Transcrip_reg_TACO1-like"/>
</dbReference>
<dbReference type="Pfam" id="PF20772">
    <property type="entry name" value="TACO1_YebC_N"/>
    <property type="match status" value="1"/>
</dbReference>
<keyword evidence="5" id="KW-1185">Reference proteome</keyword>
<dbReference type="Pfam" id="PF01709">
    <property type="entry name" value="Transcrip_reg"/>
    <property type="match status" value="1"/>
</dbReference>
<feature type="domain" description="TACO1/YebC-like N-terminal" evidence="3">
    <location>
        <begin position="1"/>
        <end position="73"/>
    </location>
</feature>
<protein>
    <submittedName>
        <fullName evidence="4">Transcriptional regulator TACO1-like protein</fullName>
    </submittedName>
</protein>
<dbReference type="EMBL" id="JARJCM010000002">
    <property type="protein sequence ID" value="KAJ7046569.1"/>
    <property type="molecule type" value="Genomic_DNA"/>
</dbReference>
<gene>
    <name evidence="4" type="ORF">C8F04DRAFT_937550</name>
</gene>
<dbReference type="InterPro" id="IPR017856">
    <property type="entry name" value="Integrase-like_N"/>
</dbReference>
<proteinExistence type="inferred from homology"/>
<name>A0AAD6XIR5_9AGAR</name>
<evidence type="ECO:0000259" key="3">
    <source>
        <dbReference type="Pfam" id="PF20772"/>
    </source>
</evidence>
<sequence>SKWSKIKEKKGKTGKNDLKKNLAYTKVSRDILGAVRLGGSADPEQNTALAAILRRLKDVPKDLIQNALERANKKREQRGDDVVYEALAYNKVGLIIECNTDNPTRTVSNIRAILTEHDSRITPVRFMFNRLGSVKASVSTAREDHEQALQTMIETAIFNGADDLEESLTTETEVEMKFTCPPEALDELTQAMAAPGGHHLLASEIIFAPVDPDSTVGEEDPGMATKIADLVREIEDNEDTKRVWSSWVPKVEE</sequence>
<dbReference type="Proteomes" id="UP001218188">
    <property type="component" value="Unassembled WGS sequence"/>
</dbReference>
<evidence type="ECO:0000259" key="2">
    <source>
        <dbReference type="Pfam" id="PF01709"/>
    </source>
</evidence>
<organism evidence="4 5">
    <name type="scientific">Mycena alexandri</name>
    <dbReference type="NCBI Taxonomy" id="1745969"/>
    <lineage>
        <taxon>Eukaryota</taxon>
        <taxon>Fungi</taxon>
        <taxon>Dikarya</taxon>
        <taxon>Basidiomycota</taxon>
        <taxon>Agaricomycotina</taxon>
        <taxon>Agaricomycetes</taxon>
        <taxon>Agaricomycetidae</taxon>
        <taxon>Agaricales</taxon>
        <taxon>Marasmiineae</taxon>
        <taxon>Mycenaceae</taxon>
        <taxon>Mycena</taxon>
    </lineage>
</organism>
<dbReference type="PANTHER" id="PTHR12532:SF0">
    <property type="entry name" value="TRANSLATIONAL ACTIVATOR OF CYTOCHROME C OXIDASE 1"/>
    <property type="match status" value="1"/>
</dbReference>
<dbReference type="AlphaFoldDB" id="A0AAD6XIR5"/>
<accession>A0AAD6XIR5</accession>
<comment type="similarity">
    <text evidence="1">Belongs to the TACO1 family.</text>
</comment>
<dbReference type="Gene3D" id="1.10.10.200">
    <property type="match status" value="1"/>
</dbReference>
<dbReference type="InterPro" id="IPR029072">
    <property type="entry name" value="YebC-like"/>
</dbReference>
<dbReference type="InterPro" id="IPR049083">
    <property type="entry name" value="TACO1_YebC_N"/>
</dbReference>
<dbReference type="PANTHER" id="PTHR12532">
    <property type="entry name" value="TRANSLATIONAL ACTIVATOR OF CYTOCHROME C OXIDASE 1"/>
    <property type="match status" value="1"/>
</dbReference>
<evidence type="ECO:0000313" key="4">
    <source>
        <dbReference type="EMBL" id="KAJ7046569.1"/>
    </source>
</evidence>
<comment type="caution">
    <text evidence="4">The sequence shown here is derived from an EMBL/GenBank/DDBJ whole genome shotgun (WGS) entry which is preliminary data.</text>
</comment>
<dbReference type="GO" id="GO:0005739">
    <property type="term" value="C:mitochondrion"/>
    <property type="evidence" value="ECO:0007669"/>
    <property type="project" value="TreeGrafter"/>
</dbReference>
<dbReference type="InterPro" id="IPR026564">
    <property type="entry name" value="Transcrip_reg_TACO1-like_dom3"/>
</dbReference>
<feature type="non-terminal residue" evidence="4">
    <location>
        <position position="1"/>
    </location>
</feature>
<dbReference type="SUPFAM" id="SSF75625">
    <property type="entry name" value="YebC-like"/>
    <property type="match status" value="1"/>
</dbReference>
<feature type="domain" description="TACO1/YebC-like second and third" evidence="2">
    <location>
        <begin position="81"/>
        <end position="246"/>
    </location>
</feature>
<evidence type="ECO:0000313" key="5">
    <source>
        <dbReference type="Proteomes" id="UP001218188"/>
    </source>
</evidence>
<dbReference type="InterPro" id="IPR048300">
    <property type="entry name" value="TACO1_YebC-like_2nd/3rd_dom"/>
</dbReference>
<reference evidence="4" key="1">
    <citation type="submission" date="2023-03" db="EMBL/GenBank/DDBJ databases">
        <title>Massive genome expansion in bonnet fungi (Mycena s.s.) driven by repeated elements and novel gene families across ecological guilds.</title>
        <authorList>
            <consortium name="Lawrence Berkeley National Laboratory"/>
            <person name="Harder C.B."/>
            <person name="Miyauchi S."/>
            <person name="Viragh M."/>
            <person name="Kuo A."/>
            <person name="Thoen E."/>
            <person name="Andreopoulos B."/>
            <person name="Lu D."/>
            <person name="Skrede I."/>
            <person name="Drula E."/>
            <person name="Henrissat B."/>
            <person name="Morin E."/>
            <person name="Kohler A."/>
            <person name="Barry K."/>
            <person name="LaButti K."/>
            <person name="Morin E."/>
            <person name="Salamov A."/>
            <person name="Lipzen A."/>
            <person name="Mereny Z."/>
            <person name="Hegedus B."/>
            <person name="Baldrian P."/>
            <person name="Stursova M."/>
            <person name="Weitz H."/>
            <person name="Taylor A."/>
            <person name="Grigoriev I.V."/>
            <person name="Nagy L.G."/>
            <person name="Martin F."/>
            <person name="Kauserud H."/>
        </authorList>
    </citation>
    <scope>NUCLEOTIDE SEQUENCE</scope>
    <source>
        <strain evidence="4">CBHHK200</strain>
    </source>
</reference>
<dbReference type="Gene3D" id="3.30.70.980">
    <property type="match status" value="2"/>
</dbReference>